<keyword evidence="7" id="KW-0998">Cell outer membrane</keyword>
<evidence type="ECO:0000256" key="6">
    <source>
        <dbReference type="ARBA" id="ARBA00023136"/>
    </source>
</evidence>
<dbReference type="GO" id="GO:0015288">
    <property type="term" value="F:porin activity"/>
    <property type="evidence" value="ECO:0007669"/>
    <property type="project" value="TreeGrafter"/>
</dbReference>
<proteinExistence type="inferred from homology"/>
<sequence length="477" mass="54221">MKRVRKTPTLKTNITGELHRIPLKTNNYNEMKQATRKFPLLLGLLLLLSVFTRAQEQPQSFTLDQAIGFAMEHSYVLHNTNQDISIAQKKVWETISTGLPQVSGSANYNKFLNLPVSLIPGEFFGEDAGTYIPVKFGQDYNSDFGLNISQQIFDGSWIVGVSSATLYVNLARQAHEKAEIDIRDAVSQAYYMVLISERYKQVMLDNLENTQRLYEETKVYFDNGFRESQDVDQLKILMRNAENEVLRSERELSVSKIVLKYAMGYDLNKNIDLSDQLDRFVLPLTNEQAPVPLDLNRHIDYRLAIANFQVSDKLLKLEKAAYLPSLSGFYNYSKTAYSNSANVFREDWFPSSLVGLQAKIQLFNSGQKRSKVQQAQLEKDKAATDQKLAEVTLQKDYLTASADLQTARERFLNDRETRDLAQSILDKTHIKFNNGMISSAELSQQETQYINAFQALVTSTLQLLQADLKLKKAAGAL</sequence>
<dbReference type="AlphaFoldDB" id="A0A399T1D4"/>
<keyword evidence="5" id="KW-0812">Transmembrane</keyword>
<dbReference type="InterPro" id="IPR051906">
    <property type="entry name" value="TolC-like"/>
</dbReference>
<evidence type="ECO:0000313" key="8">
    <source>
        <dbReference type="EMBL" id="RIJ48535.1"/>
    </source>
</evidence>
<evidence type="ECO:0000256" key="3">
    <source>
        <dbReference type="ARBA" id="ARBA00022448"/>
    </source>
</evidence>
<keyword evidence="3" id="KW-0813">Transport</keyword>
<name>A0A399T1D4_9BACT</name>
<dbReference type="PANTHER" id="PTHR30026">
    <property type="entry name" value="OUTER MEMBRANE PROTEIN TOLC"/>
    <property type="match status" value="1"/>
</dbReference>
<dbReference type="GO" id="GO:1990281">
    <property type="term" value="C:efflux pump complex"/>
    <property type="evidence" value="ECO:0007669"/>
    <property type="project" value="TreeGrafter"/>
</dbReference>
<dbReference type="GO" id="GO:0009279">
    <property type="term" value="C:cell outer membrane"/>
    <property type="evidence" value="ECO:0007669"/>
    <property type="project" value="UniProtKB-SubCell"/>
</dbReference>
<evidence type="ECO:0000256" key="1">
    <source>
        <dbReference type="ARBA" id="ARBA00004442"/>
    </source>
</evidence>
<dbReference type="PANTHER" id="PTHR30026:SF20">
    <property type="entry name" value="OUTER MEMBRANE PROTEIN TOLC"/>
    <property type="match status" value="1"/>
</dbReference>
<evidence type="ECO:0000256" key="5">
    <source>
        <dbReference type="ARBA" id="ARBA00022692"/>
    </source>
</evidence>
<dbReference type="GO" id="GO:0015562">
    <property type="term" value="F:efflux transmembrane transporter activity"/>
    <property type="evidence" value="ECO:0007669"/>
    <property type="project" value="InterPro"/>
</dbReference>
<dbReference type="Proteomes" id="UP000265926">
    <property type="component" value="Unassembled WGS sequence"/>
</dbReference>
<dbReference type="OrthoDB" id="367883at2"/>
<accession>A0A399T1D4</accession>
<comment type="subcellular location">
    <subcellularLocation>
        <location evidence="1">Cell outer membrane</location>
    </subcellularLocation>
</comment>
<evidence type="ECO:0000313" key="9">
    <source>
        <dbReference type="Proteomes" id="UP000265926"/>
    </source>
</evidence>
<keyword evidence="9" id="KW-1185">Reference proteome</keyword>
<dbReference type="InterPro" id="IPR003423">
    <property type="entry name" value="OMP_efflux"/>
</dbReference>
<comment type="caution">
    <text evidence="8">The sequence shown here is derived from an EMBL/GenBank/DDBJ whole genome shotgun (WGS) entry which is preliminary data.</text>
</comment>
<evidence type="ECO:0000256" key="7">
    <source>
        <dbReference type="ARBA" id="ARBA00023237"/>
    </source>
</evidence>
<reference evidence="8 9" key="1">
    <citation type="submission" date="2018-08" db="EMBL/GenBank/DDBJ databases">
        <title>Pallidiluteibacterium maritimus gen. nov., sp. nov., isolated from coastal sediment.</title>
        <authorList>
            <person name="Zhou L.Y."/>
        </authorList>
    </citation>
    <scope>NUCLEOTIDE SEQUENCE [LARGE SCALE GENOMIC DNA]</scope>
    <source>
        <strain evidence="8 9">XSD2</strain>
    </source>
</reference>
<organism evidence="8 9">
    <name type="scientific">Maribellus luteus</name>
    <dbReference type="NCBI Taxonomy" id="2305463"/>
    <lineage>
        <taxon>Bacteria</taxon>
        <taxon>Pseudomonadati</taxon>
        <taxon>Bacteroidota</taxon>
        <taxon>Bacteroidia</taxon>
        <taxon>Marinilabiliales</taxon>
        <taxon>Prolixibacteraceae</taxon>
        <taxon>Maribellus</taxon>
    </lineage>
</organism>
<evidence type="ECO:0000256" key="4">
    <source>
        <dbReference type="ARBA" id="ARBA00022452"/>
    </source>
</evidence>
<gene>
    <name evidence="8" type="ORF">D1614_08300</name>
</gene>
<evidence type="ECO:0000256" key="2">
    <source>
        <dbReference type="ARBA" id="ARBA00007613"/>
    </source>
</evidence>
<keyword evidence="4" id="KW-1134">Transmembrane beta strand</keyword>
<dbReference type="SUPFAM" id="SSF56954">
    <property type="entry name" value="Outer membrane efflux proteins (OEP)"/>
    <property type="match status" value="1"/>
</dbReference>
<dbReference type="EMBL" id="QWGR01000004">
    <property type="protein sequence ID" value="RIJ48535.1"/>
    <property type="molecule type" value="Genomic_DNA"/>
</dbReference>
<dbReference type="Pfam" id="PF02321">
    <property type="entry name" value="OEP"/>
    <property type="match status" value="2"/>
</dbReference>
<protein>
    <submittedName>
        <fullName evidence="8">TolC family protein</fullName>
    </submittedName>
</protein>
<comment type="similarity">
    <text evidence="2">Belongs to the outer membrane factor (OMF) (TC 1.B.17) family.</text>
</comment>
<dbReference type="Gene3D" id="1.20.1600.10">
    <property type="entry name" value="Outer membrane efflux proteins (OEP)"/>
    <property type="match status" value="1"/>
</dbReference>
<keyword evidence="6" id="KW-0472">Membrane</keyword>